<keyword evidence="2" id="KW-0732">Signal</keyword>
<dbReference type="AlphaFoldDB" id="A0A8I6RC75"/>
<protein>
    <submittedName>
        <fullName evidence="3">Uncharacterized protein</fullName>
    </submittedName>
</protein>
<evidence type="ECO:0000256" key="1">
    <source>
        <dbReference type="SAM" id="MobiDB-lite"/>
    </source>
</evidence>
<evidence type="ECO:0000256" key="2">
    <source>
        <dbReference type="SAM" id="SignalP"/>
    </source>
</evidence>
<feature type="region of interest" description="Disordered" evidence="1">
    <location>
        <begin position="65"/>
        <end position="109"/>
    </location>
</feature>
<sequence>MVAFKLVLCLVFLPSILAVDPPFLVGSFIGKEVKTDKKPATPDEVMMLLKALSHMGAAEAEVFEGDSEDSLVQESENLEENDEIGQNRKFHGQKRTSGNSAMKYDTGKLSDPQELARALGSTPSPEKLKRVVDMIKQHNVSIYSTNFDFIVD</sequence>
<accession>A0A8I6RC75</accession>
<feature type="chain" id="PRO_5035166489" evidence="2">
    <location>
        <begin position="19"/>
        <end position="152"/>
    </location>
</feature>
<proteinExistence type="predicted"/>
<dbReference type="KEGG" id="clec:106662713"/>
<dbReference type="EnsemblMetazoa" id="XM_014386952.2">
    <property type="protein sequence ID" value="XP_014242438.1"/>
    <property type="gene ID" value="LOC106662713"/>
</dbReference>
<dbReference type="OrthoDB" id="10558305at2759"/>
<organism evidence="3 4">
    <name type="scientific">Cimex lectularius</name>
    <name type="common">Bed bug</name>
    <name type="synonym">Acanthia lectularia</name>
    <dbReference type="NCBI Taxonomy" id="79782"/>
    <lineage>
        <taxon>Eukaryota</taxon>
        <taxon>Metazoa</taxon>
        <taxon>Ecdysozoa</taxon>
        <taxon>Arthropoda</taxon>
        <taxon>Hexapoda</taxon>
        <taxon>Insecta</taxon>
        <taxon>Pterygota</taxon>
        <taxon>Neoptera</taxon>
        <taxon>Paraneoptera</taxon>
        <taxon>Hemiptera</taxon>
        <taxon>Heteroptera</taxon>
        <taxon>Panheteroptera</taxon>
        <taxon>Cimicomorpha</taxon>
        <taxon>Cimicidae</taxon>
        <taxon>Cimex</taxon>
    </lineage>
</organism>
<dbReference type="RefSeq" id="XP_014242438.1">
    <property type="nucleotide sequence ID" value="XM_014386952.2"/>
</dbReference>
<keyword evidence="4" id="KW-1185">Reference proteome</keyword>
<name>A0A8I6RC75_CIMLE</name>
<reference evidence="3" key="1">
    <citation type="submission" date="2022-01" db="UniProtKB">
        <authorList>
            <consortium name="EnsemblMetazoa"/>
        </authorList>
    </citation>
    <scope>IDENTIFICATION</scope>
</reference>
<dbReference type="Proteomes" id="UP000494040">
    <property type="component" value="Unassembled WGS sequence"/>
</dbReference>
<evidence type="ECO:0000313" key="3">
    <source>
        <dbReference type="EnsemblMetazoa" id="XP_014242438.1"/>
    </source>
</evidence>
<feature type="signal peptide" evidence="2">
    <location>
        <begin position="1"/>
        <end position="18"/>
    </location>
</feature>
<evidence type="ECO:0000313" key="4">
    <source>
        <dbReference type="Proteomes" id="UP000494040"/>
    </source>
</evidence>
<feature type="compositionally biased region" description="Acidic residues" evidence="1">
    <location>
        <begin position="65"/>
        <end position="83"/>
    </location>
</feature>
<dbReference type="GeneID" id="106662713"/>